<dbReference type="GO" id="GO:0016740">
    <property type="term" value="F:transferase activity"/>
    <property type="evidence" value="ECO:0007669"/>
    <property type="project" value="UniProtKB-KW"/>
</dbReference>
<protein>
    <submittedName>
        <fullName evidence="1">Nucleotidyl transferase AbiEii toxin, Type IV TA system</fullName>
    </submittedName>
</protein>
<dbReference type="OrthoDB" id="9808443at2"/>
<reference evidence="1 2" key="1">
    <citation type="submission" date="2017-02" db="EMBL/GenBank/DDBJ databases">
        <authorList>
            <person name="Peterson S.W."/>
        </authorList>
    </citation>
    <scope>NUCLEOTIDE SEQUENCE [LARGE SCALE GENOMIC DNA]</scope>
    <source>
        <strain evidence="1 2">ATCC BAA-1030</strain>
    </source>
</reference>
<keyword evidence="2" id="KW-1185">Reference proteome</keyword>
<evidence type="ECO:0000313" key="1">
    <source>
        <dbReference type="EMBL" id="SJZ45794.1"/>
    </source>
</evidence>
<organism evidence="1 2">
    <name type="scientific">Pilibacter termitis</name>
    <dbReference type="NCBI Taxonomy" id="263852"/>
    <lineage>
        <taxon>Bacteria</taxon>
        <taxon>Bacillati</taxon>
        <taxon>Bacillota</taxon>
        <taxon>Bacilli</taxon>
        <taxon>Lactobacillales</taxon>
        <taxon>Enterococcaceae</taxon>
        <taxon>Pilibacter</taxon>
    </lineage>
</organism>
<sequence length="309" mass="35907">MQQHELLQIARQKAKENGVNPQVIQQRFFLEELLSMMAFSKLSDKIVLKGGFLIEKIIGEKHRATQDLDMMFQSFEMSKQAIKTYFEELLQNSSPNGVIFQLKDMYAQHGEEGLKVLFRAKFGRMNIDNLAIDLSTNNIIHPEATVREFEKLDGTTYRLLSFPLEQIVADKLVATLKKGERNNRDKDYYDLFMFSQLGISLNYKDLGKSFYDTLLNEAPNIIVEDMLRKLIVSQERQLSWKNYQTKNPNASQIKYEDTIKAIFHFLVQIKAIESKKPKNAFEQRVEVAKQETNFNSFSTDKEHDKGKAK</sequence>
<accession>A0A1T4KTM3</accession>
<name>A0A1T4KTM3_9ENTE</name>
<dbReference type="Proteomes" id="UP000190328">
    <property type="component" value="Unassembled WGS sequence"/>
</dbReference>
<dbReference type="RefSeq" id="WP_078806347.1">
    <property type="nucleotide sequence ID" value="NZ_FUXI01000003.1"/>
</dbReference>
<dbReference type="Pfam" id="PF08843">
    <property type="entry name" value="AbiEii"/>
    <property type="match status" value="1"/>
</dbReference>
<evidence type="ECO:0000313" key="2">
    <source>
        <dbReference type="Proteomes" id="UP000190328"/>
    </source>
</evidence>
<dbReference type="EMBL" id="FUXI01000003">
    <property type="protein sequence ID" value="SJZ45794.1"/>
    <property type="molecule type" value="Genomic_DNA"/>
</dbReference>
<gene>
    <name evidence="1" type="ORF">SAMN02745116_00384</name>
</gene>
<keyword evidence="1" id="KW-0808">Transferase</keyword>
<dbReference type="STRING" id="263852.SAMN02745116_00384"/>
<proteinExistence type="predicted"/>
<dbReference type="InterPro" id="IPR014942">
    <property type="entry name" value="AbiEii"/>
</dbReference>
<dbReference type="AlphaFoldDB" id="A0A1T4KTM3"/>